<name>A0A4R2KUC4_9FIRM</name>
<keyword evidence="2" id="KW-1003">Cell membrane</keyword>
<feature type="transmembrane region" description="Helical" evidence="7">
    <location>
        <begin position="57"/>
        <end position="75"/>
    </location>
</feature>
<comment type="caution">
    <text evidence="9">The sequence shown here is derived from an EMBL/GenBank/DDBJ whole genome shotgun (WGS) entry which is preliminary data.</text>
</comment>
<keyword evidence="4 7" id="KW-1133">Transmembrane helix</keyword>
<dbReference type="AlphaFoldDB" id="A0A4R2KUC4"/>
<feature type="compositionally biased region" description="Basic and acidic residues" evidence="6">
    <location>
        <begin position="264"/>
        <end position="296"/>
    </location>
</feature>
<feature type="compositionally biased region" description="Basic and acidic residues" evidence="6">
    <location>
        <begin position="308"/>
        <end position="416"/>
    </location>
</feature>
<evidence type="ECO:0000256" key="3">
    <source>
        <dbReference type="ARBA" id="ARBA00022692"/>
    </source>
</evidence>
<comment type="subcellular location">
    <subcellularLocation>
        <location evidence="1">Cell membrane</location>
        <topology evidence="1">Single-pass membrane protein</topology>
    </subcellularLocation>
</comment>
<protein>
    <submittedName>
        <fullName evidence="9">Anti-sigma factor-like protein</fullName>
    </submittedName>
</protein>
<dbReference type="PROSITE" id="PS51849">
    <property type="entry name" value="RSGI_N"/>
    <property type="match status" value="1"/>
</dbReference>
<feature type="region of interest" description="Disordered" evidence="6">
    <location>
        <begin position="264"/>
        <end position="416"/>
    </location>
</feature>
<keyword evidence="5 7" id="KW-0472">Membrane</keyword>
<evidence type="ECO:0000256" key="2">
    <source>
        <dbReference type="ARBA" id="ARBA00022475"/>
    </source>
</evidence>
<evidence type="ECO:0000256" key="7">
    <source>
        <dbReference type="SAM" id="Phobius"/>
    </source>
</evidence>
<dbReference type="GO" id="GO:0005886">
    <property type="term" value="C:plasma membrane"/>
    <property type="evidence" value="ECO:0007669"/>
    <property type="project" value="UniProtKB-SubCell"/>
</dbReference>
<evidence type="ECO:0000256" key="5">
    <source>
        <dbReference type="ARBA" id="ARBA00023136"/>
    </source>
</evidence>
<accession>A0A4R2KUC4</accession>
<evidence type="ECO:0000256" key="1">
    <source>
        <dbReference type="ARBA" id="ARBA00004162"/>
    </source>
</evidence>
<dbReference type="EMBL" id="SLWV01000008">
    <property type="protein sequence ID" value="TCO76407.1"/>
    <property type="molecule type" value="Genomic_DNA"/>
</dbReference>
<dbReference type="Pfam" id="PF23750">
    <property type="entry name" value="RsgI_M"/>
    <property type="match status" value="1"/>
</dbReference>
<proteinExistence type="predicted"/>
<evidence type="ECO:0000313" key="10">
    <source>
        <dbReference type="Proteomes" id="UP000294919"/>
    </source>
</evidence>
<dbReference type="Pfam" id="PF12791">
    <property type="entry name" value="RsgI_N"/>
    <property type="match status" value="1"/>
</dbReference>
<feature type="domain" description="RsgI N-terminal anti-sigma" evidence="8">
    <location>
        <begin position="3"/>
        <end position="50"/>
    </location>
</feature>
<evidence type="ECO:0000256" key="6">
    <source>
        <dbReference type="SAM" id="MobiDB-lite"/>
    </source>
</evidence>
<sequence length="416" mass="48874">MVYRGCILKIEEDFAIVLTDQGQYLKIIKKEDLVVGKKIIFVKEDIYKDRRVTIKNIGLIAAVFITMILSITGIGKFHIVEPMRVAAVVSIDINPSIEFEINEKKKVLHVGALNMDGEELIDQTFIGMSIEEAVLLVINNAKQKHYITKEKNTVLIATAAVENHFKEKSDKLQKEIEQKMKDDQKLKELNLIYVQGNKKDLKEAKKQKISIGKYQVYKQSKEKEQKITLEQVKNMKVQEMVDKGIGKLKGKKIKTKIKEKVEDKIKKQQETTKEEKKEAIKQDRENKSKNIIENKEKKKKAVQIKNKAKIDEIENKQEEKKEKITFNQENKKERLENKKERLENKKDIEKEKREIIEENKKEQKKEKVEMKKMNNEENNKKVTKKLKENRKTEPKNTKETRNTKPYKENLKKAKKD</sequence>
<evidence type="ECO:0000259" key="8">
    <source>
        <dbReference type="PROSITE" id="PS51849"/>
    </source>
</evidence>
<evidence type="ECO:0000313" key="9">
    <source>
        <dbReference type="EMBL" id="TCO76407.1"/>
    </source>
</evidence>
<dbReference type="InterPro" id="IPR024449">
    <property type="entry name" value="Anti-sigma_RsgI_N"/>
</dbReference>
<keyword evidence="10" id="KW-1185">Reference proteome</keyword>
<dbReference type="Proteomes" id="UP000294919">
    <property type="component" value="Unassembled WGS sequence"/>
</dbReference>
<organism evidence="9 10">
    <name type="scientific">Marinisporobacter balticus</name>
    <dbReference type="NCBI Taxonomy" id="2018667"/>
    <lineage>
        <taxon>Bacteria</taxon>
        <taxon>Bacillati</taxon>
        <taxon>Bacillota</taxon>
        <taxon>Clostridia</taxon>
        <taxon>Peptostreptococcales</taxon>
        <taxon>Thermotaleaceae</taxon>
        <taxon>Marinisporobacter</taxon>
    </lineage>
</organism>
<keyword evidence="3 7" id="KW-0812">Transmembrane</keyword>
<reference evidence="9 10" key="1">
    <citation type="submission" date="2019-03" db="EMBL/GenBank/DDBJ databases">
        <title>Genomic Encyclopedia of Type Strains, Phase IV (KMG-IV): sequencing the most valuable type-strain genomes for metagenomic binning, comparative biology and taxonomic classification.</title>
        <authorList>
            <person name="Goeker M."/>
        </authorList>
    </citation>
    <scope>NUCLEOTIDE SEQUENCE [LARGE SCALE GENOMIC DNA]</scope>
    <source>
        <strain evidence="9 10">DSM 102940</strain>
    </source>
</reference>
<dbReference type="InterPro" id="IPR055431">
    <property type="entry name" value="RsgI_M"/>
</dbReference>
<evidence type="ECO:0000256" key="4">
    <source>
        <dbReference type="ARBA" id="ARBA00022989"/>
    </source>
</evidence>
<dbReference type="RefSeq" id="WP_165916294.1">
    <property type="nucleotide sequence ID" value="NZ_SLWV01000008.1"/>
</dbReference>
<gene>
    <name evidence="9" type="ORF">EV214_1088</name>
</gene>